<name>A0ABR2YF86_9CHLO</name>
<comment type="caution">
    <text evidence="2">The sequence shown here is derived from an EMBL/GenBank/DDBJ whole genome shotgun (WGS) entry which is preliminary data.</text>
</comment>
<proteinExistence type="predicted"/>
<dbReference type="InterPro" id="IPR056971">
    <property type="entry name" value="Znf-C2HC_3"/>
</dbReference>
<dbReference type="Proteomes" id="UP001491310">
    <property type="component" value="Unassembled WGS sequence"/>
</dbReference>
<keyword evidence="3" id="KW-1185">Reference proteome</keyword>
<protein>
    <recommendedName>
        <fullName evidence="1">C2HC zinc finger plants domain-containing protein</fullName>
    </recommendedName>
</protein>
<dbReference type="PANTHER" id="PTHR35513">
    <property type="entry name" value="OS02G0158600 PROTEIN"/>
    <property type="match status" value="1"/>
</dbReference>
<evidence type="ECO:0000259" key="1">
    <source>
        <dbReference type="Pfam" id="PF25017"/>
    </source>
</evidence>
<evidence type="ECO:0000313" key="3">
    <source>
        <dbReference type="Proteomes" id="UP001491310"/>
    </source>
</evidence>
<sequence length="163" mass="17246">MDRVPILRDRETELAQARLGLHAAFSTLQDGNPVAALQALLSITRDLGGNEAQVPLIQRALEAFSQGQGQSTQDIAALLAQCNLDVTGESQRPADVEDASMMQVGQQSSAAAGKAEQKPILAESGREGITDAALMDGSSFVCKSCGGVVSRSRESQHHLWCSQ</sequence>
<accession>A0ABR2YF86</accession>
<dbReference type="PANTHER" id="PTHR35513:SF1">
    <property type="entry name" value="OS02G0158600 PROTEIN"/>
    <property type="match status" value="1"/>
</dbReference>
<dbReference type="Pfam" id="PF25017">
    <property type="entry name" value="zf-C2HC_3"/>
    <property type="match status" value="1"/>
</dbReference>
<feature type="domain" description="C2HC zinc finger plants" evidence="1">
    <location>
        <begin position="118"/>
        <end position="162"/>
    </location>
</feature>
<reference evidence="2 3" key="1">
    <citation type="journal article" date="2024" name="Nat. Commun.">
        <title>Phylogenomics reveals the evolutionary origins of lichenization in chlorophyte algae.</title>
        <authorList>
            <person name="Puginier C."/>
            <person name="Libourel C."/>
            <person name="Otte J."/>
            <person name="Skaloud P."/>
            <person name="Haon M."/>
            <person name="Grisel S."/>
            <person name="Petersen M."/>
            <person name="Berrin J.G."/>
            <person name="Delaux P.M."/>
            <person name="Dal Grande F."/>
            <person name="Keller J."/>
        </authorList>
    </citation>
    <scope>NUCLEOTIDE SEQUENCE [LARGE SCALE GENOMIC DNA]</scope>
    <source>
        <strain evidence="2 3">SAG 216-7</strain>
    </source>
</reference>
<dbReference type="EMBL" id="JALJOT010000013">
    <property type="protein sequence ID" value="KAK9904064.1"/>
    <property type="molecule type" value="Genomic_DNA"/>
</dbReference>
<gene>
    <name evidence="2" type="ORF">WJX75_003631</name>
</gene>
<organism evidence="2 3">
    <name type="scientific">Coccomyxa subellipsoidea</name>
    <dbReference type="NCBI Taxonomy" id="248742"/>
    <lineage>
        <taxon>Eukaryota</taxon>
        <taxon>Viridiplantae</taxon>
        <taxon>Chlorophyta</taxon>
        <taxon>core chlorophytes</taxon>
        <taxon>Trebouxiophyceae</taxon>
        <taxon>Trebouxiophyceae incertae sedis</taxon>
        <taxon>Coccomyxaceae</taxon>
        <taxon>Coccomyxa</taxon>
    </lineage>
</organism>
<evidence type="ECO:0000313" key="2">
    <source>
        <dbReference type="EMBL" id="KAK9904064.1"/>
    </source>
</evidence>